<comment type="caution">
    <text evidence="1">The sequence shown here is derived from an EMBL/GenBank/DDBJ whole genome shotgun (WGS) entry which is preliminary data.</text>
</comment>
<organism evidence="1 2">
    <name type="scientific">Dentiscutata erythropus</name>
    <dbReference type="NCBI Taxonomy" id="1348616"/>
    <lineage>
        <taxon>Eukaryota</taxon>
        <taxon>Fungi</taxon>
        <taxon>Fungi incertae sedis</taxon>
        <taxon>Mucoromycota</taxon>
        <taxon>Glomeromycotina</taxon>
        <taxon>Glomeromycetes</taxon>
        <taxon>Diversisporales</taxon>
        <taxon>Gigasporaceae</taxon>
        <taxon>Dentiscutata</taxon>
    </lineage>
</organism>
<dbReference type="AlphaFoldDB" id="A0A9N9E0R5"/>
<feature type="non-terminal residue" evidence="1">
    <location>
        <position position="90"/>
    </location>
</feature>
<reference evidence="1" key="1">
    <citation type="submission" date="2021-06" db="EMBL/GenBank/DDBJ databases">
        <authorList>
            <person name="Kallberg Y."/>
            <person name="Tangrot J."/>
            <person name="Rosling A."/>
        </authorList>
    </citation>
    <scope>NUCLEOTIDE SEQUENCE</scope>
    <source>
        <strain evidence="1">MA453B</strain>
    </source>
</reference>
<protein>
    <submittedName>
        <fullName evidence="1">14238_t:CDS:1</fullName>
    </submittedName>
</protein>
<sequence>MKCERIKLAIFELTWYKLMKYLGKNQNREFDQRDTYDKEFLLTFDESSKHYGKRLCIHYKEDGTPYTEMEMFPNGKYSNRVLDSLCECKG</sequence>
<dbReference type="Proteomes" id="UP000789405">
    <property type="component" value="Unassembled WGS sequence"/>
</dbReference>
<dbReference type="EMBL" id="CAJVPY010006055">
    <property type="protein sequence ID" value="CAG8655397.1"/>
    <property type="molecule type" value="Genomic_DNA"/>
</dbReference>
<evidence type="ECO:0000313" key="1">
    <source>
        <dbReference type="EMBL" id="CAG8655397.1"/>
    </source>
</evidence>
<evidence type="ECO:0000313" key="2">
    <source>
        <dbReference type="Proteomes" id="UP000789405"/>
    </source>
</evidence>
<keyword evidence="2" id="KW-1185">Reference proteome</keyword>
<name>A0A9N9E0R5_9GLOM</name>
<accession>A0A9N9E0R5</accession>
<proteinExistence type="predicted"/>
<gene>
    <name evidence="1" type="ORF">DERYTH_LOCUS10410</name>
</gene>